<comment type="caution">
    <text evidence="2">The sequence shown here is derived from an EMBL/GenBank/DDBJ whole genome shotgun (WGS) entry which is preliminary data.</text>
</comment>
<dbReference type="Proteomes" id="UP000234662">
    <property type="component" value="Unassembled WGS sequence"/>
</dbReference>
<feature type="region of interest" description="Disordered" evidence="1">
    <location>
        <begin position="46"/>
        <end position="70"/>
    </location>
</feature>
<dbReference type="AlphaFoldDB" id="A0A2I1R1E1"/>
<dbReference type="EMBL" id="PKJC01000037">
    <property type="protein sequence ID" value="PKZ62955.1"/>
    <property type="molecule type" value="Genomic_DNA"/>
</dbReference>
<name>A0A2I1R1E1_9ACTN</name>
<sequence length="70" mass="7464">MKFAMPEPDFGRGRFSSHQAQPGRHRCVTSVEKCPIATLIANSTRPIDDGAVATPGQVGTDVPWASMSGH</sequence>
<reference evidence="2 3" key="1">
    <citation type="submission" date="2017-12" db="EMBL/GenBank/DDBJ databases">
        <title>Phylogenetic diversity of female urinary microbiome.</title>
        <authorList>
            <person name="Thomas-White K."/>
            <person name="Wolfe A.J."/>
        </authorList>
    </citation>
    <scope>NUCLEOTIDE SEQUENCE [LARGE SCALE GENOMIC DNA]</scope>
    <source>
        <strain evidence="2 3">UMB0777</strain>
    </source>
</reference>
<gene>
    <name evidence="2" type="ORF">CYJ73_24360</name>
</gene>
<protein>
    <submittedName>
        <fullName evidence="2">Uncharacterized protein</fullName>
    </submittedName>
</protein>
<evidence type="ECO:0000256" key="1">
    <source>
        <dbReference type="SAM" id="MobiDB-lite"/>
    </source>
</evidence>
<accession>A0A2I1R1E1</accession>
<evidence type="ECO:0000313" key="3">
    <source>
        <dbReference type="Proteomes" id="UP000234662"/>
    </source>
</evidence>
<organism evidence="2 3">
    <name type="scientific">Gordonia terrae</name>
    <dbReference type="NCBI Taxonomy" id="2055"/>
    <lineage>
        <taxon>Bacteria</taxon>
        <taxon>Bacillati</taxon>
        <taxon>Actinomycetota</taxon>
        <taxon>Actinomycetes</taxon>
        <taxon>Mycobacteriales</taxon>
        <taxon>Gordoniaceae</taxon>
        <taxon>Gordonia</taxon>
    </lineage>
</organism>
<feature type="region of interest" description="Disordered" evidence="1">
    <location>
        <begin position="1"/>
        <end position="24"/>
    </location>
</feature>
<proteinExistence type="predicted"/>
<evidence type="ECO:0000313" key="2">
    <source>
        <dbReference type="EMBL" id="PKZ62955.1"/>
    </source>
</evidence>